<name>A0A5B9DDR6_9ARCH</name>
<gene>
    <name evidence="2" type="ORF">DSAG12_03296</name>
</gene>
<dbReference type="PANTHER" id="PTHR10840:SF0">
    <property type="entry name" value="PROGRAMMED CELL DEATH PROTEIN 5"/>
    <property type="match status" value="1"/>
</dbReference>
<dbReference type="Pfam" id="PF01984">
    <property type="entry name" value="dsDNA_bind"/>
    <property type="match status" value="1"/>
</dbReference>
<proteinExistence type="inferred from homology"/>
<comment type="similarity">
    <text evidence="1">Belongs to the PDCD5 family.</text>
</comment>
<protein>
    <submittedName>
        <fullName evidence="2">DNA-binding protein</fullName>
    </submittedName>
</protein>
<dbReference type="SUPFAM" id="SSF46950">
    <property type="entry name" value="Double-stranded DNA-binding domain"/>
    <property type="match status" value="1"/>
</dbReference>
<dbReference type="KEGG" id="psyt:DSAG12_03296"/>
<dbReference type="Gene3D" id="1.10.8.140">
    <property type="entry name" value="PDCD5-like"/>
    <property type="match status" value="1"/>
</dbReference>
<accession>A0A5B9DDR6</accession>
<evidence type="ECO:0000313" key="3">
    <source>
        <dbReference type="Proteomes" id="UP000321408"/>
    </source>
</evidence>
<reference evidence="2 3" key="2">
    <citation type="journal article" date="2024" name="Int. J. Syst. Evol. Microbiol.">
        <title>Promethearchaeum syntrophicum gen. nov., sp. nov., an anaerobic, obligately syntrophic archaeon, the first isolate of the lineage 'Asgard' archaea, and proposal of the new archaeal phylum Promethearchaeota phyl. nov. and kingdom Promethearchaeati regn. nov.</title>
        <authorList>
            <person name="Imachi H."/>
            <person name="Nobu M.K."/>
            <person name="Kato S."/>
            <person name="Takaki Y."/>
            <person name="Miyazaki M."/>
            <person name="Miyata M."/>
            <person name="Ogawara M."/>
            <person name="Saito Y."/>
            <person name="Sakai S."/>
            <person name="Tahara Y.O."/>
            <person name="Takano Y."/>
            <person name="Tasumi E."/>
            <person name="Uematsu K."/>
            <person name="Yoshimura T."/>
            <person name="Itoh T."/>
            <person name="Ohkuma M."/>
            <person name="Takai K."/>
        </authorList>
    </citation>
    <scope>NUCLEOTIDE SEQUENCE [LARGE SCALE GENOMIC DNA]</scope>
    <source>
        <strain evidence="2 3">MK-D1</strain>
    </source>
</reference>
<dbReference type="Proteomes" id="UP000321408">
    <property type="component" value="Chromosome"/>
</dbReference>
<dbReference type="NCBIfam" id="NF003268">
    <property type="entry name" value="PRK04239.1"/>
    <property type="match status" value="1"/>
</dbReference>
<evidence type="ECO:0000256" key="1">
    <source>
        <dbReference type="ARBA" id="ARBA00010490"/>
    </source>
</evidence>
<dbReference type="OrthoDB" id="7912at2157"/>
<keyword evidence="2" id="KW-0238">DNA-binding</keyword>
<dbReference type="RefSeq" id="WP_147664353.1">
    <property type="nucleotide sequence ID" value="NZ_CP042905.2"/>
</dbReference>
<dbReference type="GO" id="GO:0003677">
    <property type="term" value="F:DNA binding"/>
    <property type="evidence" value="ECO:0007669"/>
    <property type="project" value="UniProtKB-KW"/>
</dbReference>
<dbReference type="EMBL" id="CP042905">
    <property type="protein sequence ID" value="QEE17459.1"/>
    <property type="molecule type" value="Genomic_DNA"/>
</dbReference>
<dbReference type="AlphaFoldDB" id="A0A5B9DDR6"/>
<reference evidence="2 3" key="1">
    <citation type="journal article" date="2020" name="Nature">
        <title>Isolation of an archaeon at the prokaryote-eukaryote interface.</title>
        <authorList>
            <person name="Imachi H."/>
            <person name="Nobu M.K."/>
            <person name="Nakahara N."/>
            <person name="Morono Y."/>
            <person name="Ogawara M."/>
            <person name="Takaki Y."/>
            <person name="Takano Y."/>
            <person name="Uematsu K."/>
            <person name="Ikuta T."/>
            <person name="Ito M."/>
            <person name="Matsui Y."/>
            <person name="Miyazaki M."/>
            <person name="Murata K."/>
            <person name="Saito Y."/>
            <person name="Sakai S."/>
            <person name="Song C."/>
            <person name="Tasumi E."/>
            <person name="Yamanaka Y."/>
            <person name="Yamaguchi T."/>
            <person name="Kamagata Y."/>
            <person name="Tamaki H."/>
            <person name="Takai K."/>
        </authorList>
    </citation>
    <scope>NUCLEOTIDE SEQUENCE [LARGE SCALE GENOMIC DNA]</scope>
    <source>
        <strain evidence="2 3">MK-D1</strain>
    </source>
</reference>
<evidence type="ECO:0000313" key="2">
    <source>
        <dbReference type="EMBL" id="QEE17459.1"/>
    </source>
</evidence>
<dbReference type="PIRSF" id="PIRSF015730">
    <property type="entry name" value="TFAR19"/>
    <property type="match status" value="1"/>
</dbReference>
<organism evidence="2 3">
    <name type="scientific">Promethearchaeum syntrophicum</name>
    <dbReference type="NCBI Taxonomy" id="2594042"/>
    <lineage>
        <taxon>Archaea</taxon>
        <taxon>Promethearchaeati</taxon>
        <taxon>Promethearchaeota</taxon>
        <taxon>Promethearchaeia</taxon>
        <taxon>Promethearchaeales</taxon>
        <taxon>Promethearchaeaceae</taxon>
        <taxon>Promethearchaeum</taxon>
    </lineage>
</organism>
<dbReference type="InterPro" id="IPR036883">
    <property type="entry name" value="PDCD5-like_sf"/>
</dbReference>
<sequence>MSDEDLRRLREEKLAEIQKQQAMNEYQQKQQSELESQKKNIMRLILSPEARSRLTNIQMARPQFAQNIELQLIQAFQTGALRGKTPLTDETFKTLLIQLQNQTKKHQSKIQFK</sequence>
<dbReference type="InterPro" id="IPR002836">
    <property type="entry name" value="PDCD5-like"/>
</dbReference>
<dbReference type="GeneID" id="41331265"/>
<dbReference type="PANTHER" id="PTHR10840">
    <property type="entry name" value="PROGRAMMED CELL DEATH PROTEIN 5"/>
    <property type="match status" value="1"/>
</dbReference>
<keyword evidence="3" id="KW-1185">Reference proteome</keyword>
<dbReference type="GO" id="GO:0005829">
    <property type="term" value="C:cytosol"/>
    <property type="evidence" value="ECO:0007669"/>
    <property type="project" value="TreeGrafter"/>
</dbReference>